<dbReference type="EMBL" id="JXTB01000027">
    <property type="protein sequence ID" value="PON74689.1"/>
    <property type="molecule type" value="Genomic_DNA"/>
</dbReference>
<protein>
    <recommendedName>
        <fullName evidence="4">PRKR-interacting protein</fullName>
    </recommendedName>
</protein>
<dbReference type="Proteomes" id="UP000237105">
    <property type="component" value="Unassembled WGS sequence"/>
</dbReference>
<evidence type="ECO:0008006" key="4">
    <source>
        <dbReference type="Google" id="ProtNLM"/>
    </source>
</evidence>
<keyword evidence="3" id="KW-1185">Reference proteome</keyword>
<feature type="compositionally biased region" description="Basic residues" evidence="1">
    <location>
        <begin position="129"/>
        <end position="145"/>
    </location>
</feature>
<dbReference type="OrthoDB" id="10067079at2759"/>
<dbReference type="PANTHER" id="PTHR13507">
    <property type="entry name" value="PRKR-INTERACTING PROTEIN 1"/>
    <property type="match status" value="1"/>
</dbReference>
<dbReference type="InterPro" id="IPR009548">
    <property type="entry name" value="Prkrip1"/>
</dbReference>
<feature type="region of interest" description="Disordered" evidence="1">
    <location>
        <begin position="66"/>
        <end position="177"/>
    </location>
</feature>
<organism evidence="2 3">
    <name type="scientific">Parasponia andersonii</name>
    <name type="common">Sponia andersonii</name>
    <dbReference type="NCBI Taxonomy" id="3476"/>
    <lineage>
        <taxon>Eukaryota</taxon>
        <taxon>Viridiplantae</taxon>
        <taxon>Streptophyta</taxon>
        <taxon>Embryophyta</taxon>
        <taxon>Tracheophyta</taxon>
        <taxon>Spermatophyta</taxon>
        <taxon>Magnoliopsida</taxon>
        <taxon>eudicotyledons</taxon>
        <taxon>Gunneridae</taxon>
        <taxon>Pentapetalae</taxon>
        <taxon>rosids</taxon>
        <taxon>fabids</taxon>
        <taxon>Rosales</taxon>
        <taxon>Cannabaceae</taxon>
        <taxon>Parasponia</taxon>
    </lineage>
</organism>
<dbReference type="GO" id="GO:0004860">
    <property type="term" value="F:protein kinase inhibitor activity"/>
    <property type="evidence" value="ECO:0007669"/>
    <property type="project" value="TreeGrafter"/>
</dbReference>
<evidence type="ECO:0000313" key="2">
    <source>
        <dbReference type="EMBL" id="PON74689.1"/>
    </source>
</evidence>
<dbReference type="PANTHER" id="PTHR13507:SF0">
    <property type="entry name" value="PRKR-INTERACTING PROTEIN 1"/>
    <property type="match status" value="1"/>
</dbReference>
<sequence length="177" mass="20088">MSTGIPNRDLQVVAPPPAEKGSLALPPKPPAKSGSTALVEYAPPVFKEEEEDLEIKLRRIIENVPVRVSNTSGSSAGSGSGDFHQYRQMRRKEQDRLARMDADYQRRKEVAEFHMRREERLKAAEERTAKKRLKRQKKKQRKREKKSTANTADAEQNKKEESSDEEGDSDNGEEAAR</sequence>
<gene>
    <name evidence="2" type="ORF">PanWU01x14_047480</name>
</gene>
<comment type="caution">
    <text evidence="2">The sequence shown here is derived from an EMBL/GenBank/DDBJ whole genome shotgun (WGS) entry which is preliminary data.</text>
</comment>
<dbReference type="STRING" id="3476.A0A2P5DN18"/>
<proteinExistence type="predicted"/>
<dbReference type="GO" id="GO:0003725">
    <property type="term" value="F:double-stranded RNA binding"/>
    <property type="evidence" value="ECO:0007669"/>
    <property type="project" value="InterPro"/>
</dbReference>
<dbReference type="GO" id="GO:0019901">
    <property type="term" value="F:protein kinase binding"/>
    <property type="evidence" value="ECO:0007669"/>
    <property type="project" value="TreeGrafter"/>
</dbReference>
<dbReference type="AlphaFoldDB" id="A0A2P5DN18"/>
<dbReference type="Pfam" id="PF06658">
    <property type="entry name" value="DUF1168"/>
    <property type="match status" value="1"/>
</dbReference>
<evidence type="ECO:0000313" key="3">
    <source>
        <dbReference type="Proteomes" id="UP000237105"/>
    </source>
</evidence>
<feature type="region of interest" description="Disordered" evidence="1">
    <location>
        <begin position="1"/>
        <end position="36"/>
    </location>
</feature>
<evidence type="ECO:0000256" key="1">
    <source>
        <dbReference type="SAM" id="MobiDB-lite"/>
    </source>
</evidence>
<feature type="compositionally biased region" description="Basic and acidic residues" evidence="1">
    <location>
        <begin position="91"/>
        <end position="128"/>
    </location>
</feature>
<name>A0A2P5DN18_PARAD</name>
<accession>A0A2P5DN18</accession>
<reference evidence="3" key="1">
    <citation type="submission" date="2016-06" db="EMBL/GenBank/DDBJ databases">
        <title>Parallel loss of symbiosis genes in relatives of nitrogen-fixing non-legume Parasponia.</title>
        <authorList>
            <person name="Van Velzen R."/>
            <person name="Holmer R."/>
            <person name="Bu F."/>
            <person name="Rutten L."/>
            <person name="Van Zeijl A."/>
            <person name="Liu W."/>
            <person name="Santuari L."/>
            <person name="Cao Q."/>
            <person name="Sharma T."/>
            <person name="Shen D."/>
            <person name="Roswanjaya Y."/>
            <person name="Wardhani T."/>
            <person name="Kalhor M.S."/>
            <person name="Jansen J."/>
            <person name="Van den Hoogen J."/>
            <person name="Gungor B."/>
            <person name="Hartog M."/>
            <person name="Hontelez J."/>
            <person name="Verver J."/>
            <person name="Yang W.-C."/>
            <person name="Schijlen E."/>
            <person name="Repin R."/>
            <person name="Schilthuizen M."/>
            <person name="Schranz E."/>
            <person name="Heidstra R."/>
            <person name="Miyata K."/>
            <person name="Fedorova E."/>
            <person name="Kohlen W."/>
            <person name="Bisseling T."/>
            <person name="Smit S."/>
            <person name="Geurts R."/>
        </authorList>
    </citation>
    <scope>NUCLEOTIDE SEQUENCE [LARGE SCALE GENOMIC DNA]</scope>
    <source>
        <strain evidence="3">cv. WU1-14</strain>
    </source>
</reference>
<feature type="compositionally biased region" description="Acidic residues" evidence="1">
    <location>
        <begin position="162"/>
        <end position="177"/>
    </location>
</feature>
<dbReference type="GO" id="GO:0005730">
    <property type="term" value="C:nucleolus"/>
    <property type="evidence" value="ECO:0007669"/>
    <property type="project" value="TreeGrafter"/>
</dbReference>